<keyword evidence="2 4" id="KW-0863">Zinc-finger</keyword>
<evidence type="ECO:0000313" key="6">
    <source>
        <dbReference type="Proteomes" id="UP000887566"/>
    </source>
</evidence>
<sequence length="571" mass="64142">MVECSICFNELFKLKVLSCGHCYCEACIAELVSKKSVQAADIGEKSALATTTGSSGSGEVETITLTCPECRQMIILEATGLKGLKSKFIGQFPCFNCAETKDTSELRWCMSCDALVCADCFASRHFQKQEDGSTTLHRSTNWDEHGAVQFCIAQLKLKYSKLHQAVENTETYMNSYLDGFREYLSHELRQKSAPSIKELQSMIDLLSQEFQIDAKELKNASEVNRSYETILSGLGKLLRTEDAFRMSGDTKTHFHSIPYTLLAKYLLTSEKEQFFPQWFDAAKFRRKSQESLLIGSNLIKNPSDICNLTTDVLLVTDSDVGIFMFKNRCLLQGPVPLKFKHVAQFGKLCKVADVEGKPTALLNTRGPNASWAYMLLQLESTGDLQFVSRKGCSHWPLPSNENLTIMASARCAYALSSKSLFRFLGIDGDPMWKCVYTPSSTNPHHLRLGSVIDKPHTTEVVIMNISWQCFDIICIGHDDAVWGVRRIEFPLPLERPFLVACSGDHTSGFLLGDKTGSAAHLWHDKNPAECTRLAQWKHKTPLKIIVQPSAVFIVMQLRDRSNQRCLEMIQM</sequence>
<keyword evidence="6" id="KW-1185">Reference proteome</keyword>
<keyword evidence="1" id="KW-0479">Metal-binding</keyword>
<evidence type="ECO:0000313" key="7">
    <source>
        <dbReference type="WBParaSite" id="PSAMB.scaffold3280size18948.g20942.t1"/>
    </source>
</evidence>
<dbReference type="InterPro" id="IPR047153">
    <property type="entry name" value="TRIM45/56/19-like"/>
</dbReference>
<dbReference type="SMART" id="SM00184">
    <property type="entry name" value="RING"/>
    <property type="match status" value="1"/>
</dbReference>
<dbReference type="Gene3D" id="3.30.40.10">
    <property type="entry name" value="Zinc/RING finger domain, C3HC4 (zinc finger)"/>
    <property type="match status" value="1"/>
</dbReference>
<protein>
    <submittedName>
        <fullName evidence="7">RING-type domain-containing protein</fullName>
    </submittedName>
</protein>
<evidence type="ECO:0000256" key="1">
    <source>
        <dbReference type="ARBA" id="ARBA00022723"/>
    </source>
</evidence>
<dbReference type="PANTHER" id="PTHR25462:SF296">
    <property type="entry name" value="MEIOTIC P26, ISOFORM F"/>
    <property type="match status" value="1"/>
</dbReference>
<dbReference type="SUPFAM" id="SSF57850">
    <property type="entry name" value="RING/U-box"/>
    <property type="match status" value="1"/>
</dbReference>
<dbReference type="GO" id="GO:0008270">
    <property type="term" value="F:zinc ion binding"/>
    <property type="evidence" value="ECO:0007669"/>
    <property type="project" value="UniProtKB-KW"/>
</dbReference>
<dbReference type="InterPro" id="IPR027370">
    <property type="entry name" value="Znf-RING_euk"/>
</dbReference>
<evidence type="ECO:0000256" key="4">
    <source>
        <dbReference type="PROSITE-ProRule" id="PRU00175"/>
    </source>
</evidence>
<keyword evidence="3" id="KW-0862">Zinc</keyword>
<dbReference type="PANTHER" id="PTHR25462">
    <property type="entry name" value="BONUS, ISOFORM C-RELATED"/>
    <property type="match status" value="1"/>
</dbReference>
<dbReference type="PROSITE" id="PS00518">
    <property type="entry name" value="ZF_RING_1"/>
    <property type="match status" value="1"/>
</dbReference>
<name>A0A914W826_9BILA</name>
<accession>A0A914W826</accession>
<dbReference type="AlphaFoldDB" id="A0A914W826"/>
<dbReference type="InterPro" id="IPR017907">
    <property type="entry name" value="Znf_RING_CS"/>
</dbReference>
<evidence type="ECO:0000256" key="2">
    <source>
        <dbReference type="ARBA" id="ARBA00022771"/>
    </source>
</evidence>
<evidence type="ECO:0000256" key="3">
    <source>
        <dbReference type="ARBA" id="ARBA00022833"/>
    </source>
</evidence>
<reference evidence="7" key="1">
    <citation type="submission" date="2022-11" db="UniProtKB">
        <authorList>
            <consortium name="WormBaseParasite"/>
        </authorList>
    </citation>
    <scope>IDENTIFICATION</scope>
</reference>
<evidence type="ECO:0000259" key="5">
    <source>
        <dbReference type="PROSITE" id="PS50089"/>
    </source>
</evidence>
<organism evidence="6 7">
    <name type="scientific">Plectus sambesii</name>
    <dbReference type="NCBI Taxonomy" id="2011161"/>
    <lineage>
        <taxon>Eukaryota</taxon>
        <taxon>Metazoa</taxon>
        <taxon>Ecdysozoa</taxon>
        <taxon>Nematoda</taxon>
        <taxon>Chromadorea</taxon>
        <taxon>Plectida</taxon>
        <taxon>Plectina</taxon>
        <taxon>Plectoidea</taxon>
        <taxon>Plectidae</taxon>
        <taxon>Plectus</taxon>
    </lineage>
</organism>
<proteinExistence type="predicted"/>
<dbReference type="PROSITE" id="PS50089">
    <property type="entry name" value="ZF_RING_2"/>
    <property type="match status" value="1"/>
</dbReference>
<feature type="domain" description="RING-type" evidence="5">
    <location>
        <begin position="4"/>
        <end position="71"/>
    </location>
</feature>
<dbReference type="InterPro" id="IPR013083">
    <property type="entry name" value="Znf_RING/FYVE/PHD"/>
</dbReference>
<dbReference type="InterPro" id="IPR001841">
    <property type="entry name" value="Znf_RING"/>
</dbReference>
<dbReference type="WBParaSite" id="PSAMB.scaffold3280size18948.g20942.t1">
    <property type="protein sequence ID" value="PSAMB.scaffold3280size18948.g20942.t1"/>
    <property type="gene ID" value="PSAMB.scaffold3280size18948.g20942"/>
</dbReference>
<dbReference type="Pfam" id="PF13445">
    <property type="entry name" value="zf-RING_UBOX"/>
    <property type="match status" value="1"/>
</dbReference>
<dbReference type="Proteomes" id="UP000887566">
    <property type="component" value="Unplaced"/>
</dbReference>